<keyword evidence="2" id="KW-1185">Reference proteome</keyword>
<reference evidence="1 2" key="1">
    <citation type="journal article" date="2009" name="Stand. Genomic Sci.">
        <title>Complete genome sequence of Dyadobacter fermentans type strain (NS114).</title>
        <authorList>
            <person name="Lang E."/>
            <person name="Lapidus A."/>
            <person name="Chertkov O."/>
            <person name="Brettin T."/>
            <person name="Detter J.C."/>
            <person name="Han C."/>
            <person name="Copeland A."/>
            <person name="Glavina Del Rio T."/>
            <person name="Nolan M."/>
            <person name="Chen F."/>
            <person name="Lucas S."/>
            <person name="Tice H."/>
            <person name="Cheng J.F."/>
            <person name="Land M."/>
            <person name="Hauser L."/>
            <person name="Chang Y.J."/>
            <person name="Jeffries C.D."/>
            <person name="Kopitz M."/>
            <person name="Bruce D."/>
            <person name="Goodwin L."/>
            <person name="Pitluck S."/>
            <person name="Ovchinnikova G."/>
            <person name="Pati A."/>
            <person name="Ivanova N."/>
            <person name="Mavrommatis K."/>
            <person name="Chen A."/>
            <person name="Palaniappan K."/>
            <person name="Chain P."/>
            <person name="Bristow J."/>
            <person name="Eisen J.A."/>
            <person name="Markowitz V."/>
            <person name="Hugenholtz P."/>
            <person name="Goker M."/>
            <person name="Rohde M."/>
            <person name="Kyrpides N.C."/>
            <person name="Klenk H.P."/>
        </authorList>
    </citation>
    <scope>NUCLEOTIDE SEQUENCE [LARGE SCALE GENOMIC DNA]</scope>
    <source>
        <strain evidence="2">ATCC 700827 / DSM 18053 / CIP 107007 / KCTC 52180 / NS114</strain>
    </source>
</reference>
<dbReference type="KEGG" id="dfe:Dfer_1910"/>
<dbReference type="EMBL" id="CP001619">
    <property type="protein sequence ID" value="ACT93142.1"/>
    <property type="molecule type" value="Genomic_DNA"/>
</dbReference>
<dbReference type="Proteomes" id="UP000002011">
    <property type="component" value="Chromosome"/>
</dbReference>
<name>C6VW10_DYAFD</name>
<protein>
    <submittedName>
        <fullName evidence="1">Uncharacterized protein</fullName>
    </submittedName>
</protein>
<dbReference type="InterPro" id="IPR035951">
    <property type="entry name" value="TM1622-like_sf"/>
</dbReference>
<organism evidence="1 2">
    <name type="scientific">Dyadobacter fermentans (strain ATCC 700827 / DSM 18053 / CIP 107007 / KCTC 52180 / NS114)</name>
    <dbReference type="NCBI Taxonomy" id="471854"/>
    <lineage>
        <taxon>Bacteria</taxon>
        <taxon>Pseudomonadati</taxon>
        <taxon>Bacteroidota</taxon>
        <taxon>Cytophagia</taxon>
        <taxon>Cytophagales</taxon>
        <taxon>Spirosomataceae</taxon>
        <taxon>Dyadobacter</taxon>
    </lineage>
</organism>
<evidence type="ECO:0000313" key="2">
    <source>
        <dbReference type="Proteomes" id="UP000002011"/>
    </source>
</evidence>
<dbReference type="AlphaFoldDB" id="C6VW10"/>
<accession>C6VW10</accession>
<dbReference type="HOGENOM" id="CLU_2584131_0_0_10"/>
<evidence type="ECO:0000313" key="1">
    <source>
        <dbReference type="EMBL" id="ACT93142.1"/>
    </source>
</evidence>
<gene>
    <name evidence="1" type="ordered locus">Dfer_1910</name>
</gene>
<proteinExistence type="predicted"/>
<sequence length="80" mass="9664">MHRVAYTLREEGYPKESIDSAKHYSELYFKYVQSNAEKDWKQLRAYANTITSRKWVGYLDVPETPKSEGIRWWRSNKYDP</sequence>
<dbReference type="SUPFAM" id="SSF143477">
    <property type="entry name" value="TM1622-like"/>
    <property type="match status" value="1"/>
</dbReference>